<accession>A0ACB9S726</accession>
<evidence type="ECO:0000313" key="1">
    <source>
        <dbReference type="EMBL" id="KAI4385383.1"/>
    </source>
</evidence>
<sequence length="444" mass="48656">MDQRLGNAWRMTVNERKFVETALSSGLRVDGRDLFDYRKLGIKFGSEDGSAEVHLGQTRVLAFVTSQLVQPYRDRPNEGMLSVFTEFSPMADPSFEPGRPGDSAIELGRVIDRGLRESRAIDMESLCILSGKLVWAIRIDLHIIDNGGNLIDAANIAALAGLLASRRPECSLGGENGQDVIIHPPEVREPLPLIVHHLPIAVTFAIFDDESTVVIDPTYLEEEVMGGRITATLNTNGEVCAIQKAGGMAIPQNVIMHCLRMAATKAGDMTSKIKEAVDAYNRERTLRKIKRHPLPGSVGIRANIEKKQKKSQPLSAGDDSSMIKETEGKVRSIGGNSHKDGSNNSIIGSSSSWDPYSKGVNTELLKLSLAFRESSNHLKPQEESQSGDDEHLSEAKADEVAKDMEEPSRTPNAARSGVQSNGERTLMDAVKPKHKREKKEITQM</sequence>
<gene>
    <name evidence="1" type="ORF">MLD38_003417</name>
</gene>
<dbReference type="EMBL" id="CM042881">
    <property type="protein sequence ID" value="KAI4385383.1"/>
    <property type="molecule type" value="Genomic_DNA"/>
</dbReference>
<dbReference type="Proteomes" id="UP001057402">
    <property type="component" value="Chromosome 2"/>
</dbReference>
<keyword evidence="2" id="KW-1185">Reference proteome</keyword>
<reference evidence="2" key="1">
    <citation type="journal article" date="2023" name="Front. Plant Sci.">
        <title>Chromosomal-level genome assembly of Melastoma candidum provides insights into trichome evolution.</title>
        <authorList>
            <person name="Zhong Y."/>
            <person name="Wu W."/>
            <person name="Sun C."/>
            <person name="Zou P."/>
            <person name="Liu Y."/>
            <person name="Dai S."/>
            <person name="Zhou R."/>
        </authorList>
    </citation>
    <scope>NUCLEOTIDE SEQUENCE [LARGE SCALE GENOMIC DNA]</scope>
</reference>
<protein>
    <submittedName>
        <fullName evidence="1">Uncharacterized protein</fullName>
    </submittedName>
</protein>
<evidence type="ECO:0000313" key="2">
    <source>
        <dbReference type="Proteomes" id="UP001057402"/>
    </source>
</evidence>
<comment type="caution">
    <text evidence="1">The sequence shown here is derived from an EMBL/GenBank/DDBJ whole genome shotgun (WGS) entry which is preliminary data.</text>
</comment>
<name>A0ACB9S726_9MYRT</name>
<organism evidence="1 2">
    <name type="scientific">Melastoma candidum</name>
    <dbReference type="NCBI Taxonomy" id="119954"/>
    <lineage>
        <taxon>Eukaryota</taxon>
        <taxon>Viridiplantae</taxon>
        <taxon>Streptophyta</taxon>
        <taxon>Embryophyta</taxon>
        <taxon>Tracheophyta</taxon>
        <taxon>Spermatophyta</taxon>
        <taxon>Magnoliopsida</taxon>
        <taxon>eudicotyledons</taxon>
        <taxon>Gunneridae</taxon>
        <taxon>Pentapetalae</taxon>
        <taxon>rosids</taxon>
        <taxon>malvids</taxon>
        <taxon>Myrtales</taxon>
        <taxon>Melastomataceae</taxon>
        <taxon>Melastomatoideae</taxon>
        <taxon>Melastomateae</taxon>
        <taxon>Melastoma</taxon>
    </lineage>
</organism>
<proteinExistence type="predicted"/>